<reference evidence="1 2" key="1">
    <citation type="submission" date="2013-06" db="EMBL/GenBank/DDBJ databases">
        <title>Complete genome sequence of Paenibacillus mucilaginosus K02.</title>
        <authorList>
            <person name="Xiao B."/>
            <person name="Sun L."/>
            <person name="Xiao L."/>
            <person name="Lian B."/>
        </authorList>
    </citation>
    <scope>NUCLEOTIDE SEQUENCE [LARGE SCALE GENOMIC DNA]</scope>
    <source>
        <strain evidence="1 2">K02</strain>
    </source>
</reference>
<dbReference type="Proteomes" id="UP000007392">
    <property type="component" value="Chromosome"/>
</dbReference>
<dbReference type="EMBL" id="CP003422">
    <property type="protein sequence ID" value="AGN70792.1"/>
    <property type="molecule type" value="Genomic_DNA"/>
</dbReference>
<sequence>MKLPVFRPSASVHEAAGFPPFGFAPGGIDGL</sequence>
<evidence type="ECO:0000313" key="2">
    <source>
        <dbReference type="Proteomes" id="UP000007392"/>
    </source>
</evidence>
<evidence type="ECO:0000313" key="1">
    <source>
        <dbReference type="EMBL" id="AGN70792.1"/>
    </source>
</evidence>
<dbReference type="AlphaFoldDB" id="R9UPN0"/>
<name>R9UPN0_9BACL</name>
<gene>
    <name evidence="1" type="ORF">B2K_40150</name>
</gene>
<protein>
    <submittedName>
        <fullName evidence="1">Uncharacterized protein</fullName>
    </submittedName>
</protein>
<accession>R9UPN0</accession>
<proteinExistence type="predicted"/>
<dbReference type="HOGENOM" id="CLU_220281_0_0_9"/>
<organism evidence="1 2">
    <name type="scientific">Paenibacillus mucilaginosus K02</name>
    <dbReference type="NCBI Taxonomy" id="997761"/>
    <lineage>
        <taxon>Bacteria</taxon>
        <taxon>Bacillati</taxon>
        <taxon>Bacillota</taxon>
        <taxon>Bacilli</taxon>
        <taxon>Bacillales</taxon>
        <taxon>Paenibacillaceae</taxon>
        <taxon>Paenibacillus</taxon>
    </lineage>
</organism>
<dbReference type="KEGG" id="pmw:B2K_40150"/>